<dbReference type="InterPro" id="IPR010438">
    <property type="entry name" value="Lambda_Bor"/>
</dbReference>
<protein>
    <recommendedName>
        <fullName evidence="3">Lipoprotein bor</fullName>
    </recommendedName>
</protein>
<proteinExistence type="predicted"/>
<evidence type="ECO:0000313" key="1">
    <source>
        <dbReference type="EMBL" id="GAA0468233.1"/>
    </source>
</evidence>
<dbReference type="EMBL" id="BAAAEM010000002">
    <property type="protein sequence ID" value="GAA0468233.1"/>
    <property type="molecule type" value="Genomic_DNA"/>
</dbReference>
<sequence>MKEGIVLQKQIGLILVSAVLLSSCAEHRLVVQRPNPDGEQSIVHSNAFLLPRGQPRNVAQCQTNLIDEVRVKTNFGQSLVSVLTLGFYQPTTIEYYCAKIPSDEGSTDE</sequence>
<keyword evidence="2" id="KW-1185">Reference proteome</keyword>
<reference evidence="2" key="1">
    <citation type="journal article" date="2019" name="Int. J. Syst. Evol. Microbiol.">
        <title>The Global Catalogue of Microorganisms (GCM) 10K type strain sequencing project: providing services to taxonomists for standard genome sequencing and annotation.</title>
        <authorList>
            <consortium name="The Broad Institute Genomics Platform"/>
            <consortium name="The Broad Institute Genome Sequencing Center for Infectious Disease"/>
            <person name="Wu L."/>
            <person name="Ma J."/>
        </authorList>
    </citation>
    <scope>NUCLEOTIDE SEQUENCE [LARGE SCALE GENOMIC DNA]</scope>
    <source>
        <strain evidence="2">JCM 14162</strain>
    </source>
</reference>
<name>A0ABP3K2Q6_9SPHN</name>
<comment type="caution">
    <text evidence="1">The sequence shown here is derived from an EMBL/GenBank/DDBJ whole genome shotgun (WGS) entry which is preliminary data.</text>
</comment>
<dbReference type="Pfam" id="PF06291">
    <property type="entry name" value="Lambda_Bor"/>
    <property type="match status" value="1"/>
</dbReference>
<organism evidence="1 2">
    <name type="scientific">Parasphingorhabdus litoris</name>
    <dbReference type="NCBI Taxonomy" id="394733"/>
    <lineage>
        <taxon>Bacteria</taxon>
        <taxon>Pseudomonadati</taxon>
        <taxon>Pseudomonadota</taxon>
        <taxon>Alphaproteobacteria</taxon>
        <taxon>Sphingomonadales</taxon>
        <taxon>Sphingomonadaceae</taxon>
        <taxon>Parasphingorhabdus</taxon>
    </lineage>
</organism>
<accession>A0ABP3K2Q6</accession>
<evidence type="ECO:0000313" key="2">
    <source>
        <dbReference type="Proteomes" id="UP001500713"/>
    </source>
</evidence>
<gene>
    <name evidence="1" type="ORF">GCM10009096_06370</name>
</gene>
<dbReference type="PROSITE" id="PS51257">
    <property type="entry name" value="PROKAR_LIPOPROTEIN"/>
    <property type="match status" value="1"/>
</dbReference>
<evidence type="ECO:0008006" key="3">
    <source>
        <dbReference type="Google" id="ProtNLM"/>
    </source>
</evidence>
<dbReference type="Proteomes" id="UP001500713">
    <property type="component" value="Unassembled WGS sequence"/>
</dbReference>